<dbReference type="InterPro" id="IPR036322">
    <property type="entry name" value="WD40_repeat_dom_sf"/>
</dbReference>
<dbReference type="PANTHER" id="PTHR11227">
    <property type="entry name" value="WD-REPEAT PROTEIN INTERACTING WITH PHOSPHOINOSIDES WIPI -RELATED"/>
    <property type="match status" value="1"/>
</dbReference>
<evidence type="ECO:0000256" key="3">
    <source>
        <dbReference type="ARBA" id="ARBA00025740"/>
    </source>
</evidence>
<organism evidence="4 5">
    <name type="scientific">Phytophthora nicotianae</name>
    <name type="common">Potato buckeye rot agent</name>
    <name type="synonym">Phytophthora parasitica</name>
    <dbReference type="NCBI Taxonomy" id="4792"/>
    <lineage>
        <taxon>Eukaryota</taxon>
        <taxon>Sar</taxon>
        <taxon>Stramenopiles</taxon>
        <taxon>Oomycota</taxon>
        <taxon>Peronosporomycetes</taxon>
        <taxon>Peronosporales</taxon>
        <taxon>Peronosporaceae</taxon>
        <taxon>Phytophthora</taxon>
    </lineage>
</organism>
<evidence type="ECO:0000256" key="1">
    <source>
        <dbReference type="ARBA" id="ARBA00022574"/>
    </source>
</evidence>
<reference evidence="4 5" key="1">
    <citation type="submission" date="2015-11" db="EMBL/GenBank/DDBJ databases">
        <title>Genomes and virulence difference between two physiological races of Phytophthora nicotianae.</title>
        <authorList>
            <person name="Liu H."/>
            <person name="Ma X."/>
            <person name="Yu H."/>
            <person name="Fang D."/>
            <person name="Li Y."/>
            <person name="Wang X."/>
            <person name="Wang W."/>
            <person name="Dong Y."/>
            <person name="Xiao B."/>
        </authorList>
    </citation>
    <scope>NUCLEOTIDE SEQUENCE [LARGE SCALE GENOMIC DNA]</scope>
    <source>
        <strain evidence="5">race 0</strain>
    </source>
</reference>
<evidence type="ECO:0000313" key="5">
    <source>
        <dbReference type="Proteomes" id="UP000052943"/>
    </source>
</evidence>
<protein>
    <submittedName>
        <fullName evidence="4">WD repeat domain phosphoinositide-interacting protein 3</fullName>
    </submittedName>
</protein>
<sequence>MSAMNLSREQQNELLFVGFNQDSGAFAVMIWDDHQSRNIGELSFRSEVKAVKLRRDRVVVVLQNKIYVYNFSDLKLVDHIETIANPKGLCALCPNPSNTVLACPGVTRGTVRIELYDLRKTTLITAHEAELSQICLNLDGTRLATASDKGTLIRIFDTQSGQITQELRLSFMRGLLPKYFSSEWSFAQFRVPETRTICAFGTEKNTIVVVGADGSFYKAVFDANGECQNTSYSKFIQSDEDE</sequence>
<comment type="caution">
    <text evidence="4">The sequence shown here is derived from an EMBL/GenBank/DDBJ whole genome shotgun (WGS) entry which is preliminary data.</text>
</comment>
<proteinExistence type="inferred from homology"/>
<accession>A0A0W8CM21</accession>
<keyword evidence="2" id="KW-0677">Repeat</keyword>
<dbReference type="OrthoDB" id="1667587at2759"/>
<dbReference type="InterPro" id="IPR048720">
    <property type="entry name" value="PROPPIN"/>
</dbReference>
<dbReference type="STRING" id="4790.A0A0W8CM21"/>
<dbReference type="SUPFAM" id="SSF50978">
    <property type="entry name" value="WD40 repeat-like"/>
    <property type="match status" value="1"/>
</dbReference>
<keyword evidence="1" id="KW-0853">WD repeat</keyword>
<name>A0A0W8CM21_PHYNI</name>
<dbReference type="EMBL" id="LNFO01002652">
    <property type="protein sequence ID" value="KUF85091.1"/>
    <property type="molecule type" value="Genomic_DNA"/>
</dbReference>
<gene>
    <name evidence="4" type="ORF">AM587_10008560</name>
</gene>
<comment type="similarity">
    <text evidence="3">Belongs to the WD repeat PROPPIN family.</text>
</comment>
<dbReference type="Proteomes" id="UP000052943">
    <property type="component" value="Unassembled WGS sequence"/>
</dbReference>
<dbReference type="Pfam" id="PF21032">
    <property type="entry name" value="PROPPIN"/>
    <property type="match status" value="1"/>
</dbReference>
<evidence type="ECO:0000256" key="2">
    <source>
        <dbReference type="ARBA" id="ARBA00022737"/>
    </source>
</evidence>
<dbReference type="InterPro" id="IPR015943">
    <property type="entry name" value="WD40/YVTN_repeat-like_dom_sf"/>
</dbReference>
<dbReference type="Gene3D" id="2.130.10.10">
    <property type="entry name" value="YVTN repeat-like/Quinoprotein amine dehydrogenase"/>
    <property type="match status" value="1"/>
</dbReference>
<dbReference type="AlphaFoldDB" id="A0A0W8CM21"/>
<evidence type="ECO:0000313" key="4">
    <source>
        <dbReference type="EMBL" id="KUF85091.1"/>
    </source>
</evidence>